<sequence>MKPSDMPLTTTVSSAISSVVPVLRMVRPEVVPVWPLPIAAGFGEASKAQIEAVPPLAAAPGAATATATTGTAHAAPSTVLRASVPDGFVSVFPMVSP</sequence>
<comment type="caution">
    <text evidence="1">The sequence shown here is derived from an EMBL/GenBank/DDBJ whole genome shotgun (WGS) entry which is preliminary data.</text>
</comment>
<reference evidence="1 2" key="1">
    <citation type="journal article" date="2019" name="Int. J. Syst. Evol. Microbiol.">
        <title>The Global Catalogue of Microorganisms (GCM) 10K type strain sequencing project: providing services to taxonomists for standard genome sequencing and annotation.</title>
        <authorList>
            <consortium name="The Broad Institute Genomics Platform"/>
            <consortium name="The Broad Institute Genome Sequencing Center for Infectious Disease"/>
            <person name="Wu L."/>
            <person name="Ma J."/>
        </authorList>
    </citation>
    <scope>NUCLEOTIDE SEQUENCE [LARGE SCALE GENOMIC DNA]</scope>
    <source>
        <strain evidence="1 2">JCM 16117</strain>
    </source>
</reference>
<accession>A0ABN3E5I1</accession>
<dbReference type="EMBL" id="BAAAQY010000014">
    <property type="protein sequence ID" value="GAA2248775.1"/>
    <property type="molecule type" value="Genomic_DNA"/>
</dbReference>
<protein>
    <submittedName>
        <fullName evidence="1">Uncharacterized protein</fullName>
    </submittedName>
</protein>
<evidence type="ECO:0000313" key="1">
    <source>
        <dbReference type="EMBL" id="GAA2248775.1"/>
    </source>
</evidence>
<proteinExistence type="predicted"/>
<gene>
    <name evidence="1" type="ORF">GCM10009851_37790</name>
</gene>
<organism evidence="1 2">
    <name type="scientific">Herbiconiux moechotypicola</name>
    <dbReference type="NCBI Taxonomy" id="637393"/>
    <lineage>
        <taxon>Bacteria</taxon>
        <taxon>Bacillati</taxon>
        <taxon>Actinomycetota</taxon>
        <taxon>Actinomycetes</taxon>
        <taxon>Micrococcales</taxon>
        <taxon>Microbacteriaceae</taxon>
        <taxon>Herbiconiux</taxon>
    </lineage>
</organism>
<name>A0ABN3E5I1_9MICO</name>
<dbReference type="Proteomes" id="UP001500929">
    <property type="component" value="Unassembled WGS sequence"/>
</dbReference>
<keyword evidence="2" id="KW-1185">Reference proteome</keyword>
<evidence type="ECO:0000313" key="2">
    <source>
        <dbReference type="Proteomes" id="UP001500929"/>
    </source>
</evidence>